<organism evidence="1 2">
    <name type="scientific">Araneus ventricosus</name>
    <name type="common">Orbweaver spider</name>
    <name type="synonym">Epeira ventricosa</name>
    <dbReference type="NCBI Taxonomy" id="182803"/>
    <lineage>
        <taxon>Eukaryota</taxon>
        <taxon>Metazoa</taxon>
        <taxon>Ecdysozoa</taxon>
        <taxon>Arthropoda</taxon>
        <taxon>Chelicerata</taxon>
        <taxon>Arachnida</taxon>
        <taxon>Araneae</taxon>
        <taxon>Araneomorphae</taxon>
        <taxon>Entelegynae</taxon>
        <taxon>Araneoidea</taxon>
        <taxon>Araneidae</taxon>
        <taxon>Araneus</taxon>
    </lineage>
</organism>
<keyword evidence="2" id="KW-1185">Reference proteome</keyword>
<dbReference type="Proteomes" id="UP000499080">
    <property type="component" value="Unassembled WGS sequence"/>
</dbReference>
<name>A0A4Y2G1A4_ARAVE</name>
<reference evidence="1 2" key="1">
    <citation type="journal article" date="2019" name="Sci. Rep.">
        <title>Orb-weaving spider Araneus ventricosus genome elucidates the spidroin gene catalogue.</title>
        <authorList>
            <person name="Kono N."/>
            <person name="Nakamura H."/>
            <person name="Ohtoshi R."/>
            <person name="Moran D.A.P."/>
            <person name="Shinohara A."/>
            <person name="Yoshida Y."/>
            <person name="Fujiwara M."/>
            <person name="Mori M."/>
            <person name="Tomita M."/>
            <person name="Arakawa K."/>
        </authorList>
    </citation>
    <scope>NUCLEOTIDE SEQUENCE [LARGE SCALE GENOMIC DNA]</scope>
</reference>
<dbReference type="EMBL" id="BGPR01001141">
    <property type="protein sequence ID" value="GBM46546.1"/>
    <property type="molecule type" value="Genomic_DNA"/>
</dbReference>
<dbReference type="AlphaFoldDB" id="A0A4Y2G1A4"/>
<proteinExistence type="predicted"/>
<dbReference type="PROSITE" id="PS51257">
    <property type="entry name" value="PROKAR_LIPOPROTEIN"/>
    <property type="match status" value="1"/>
</dbReference>
<protein>
    <submittedName>
        <fullName evidence="1">Uncharacterized protein</fullName>
    </submittedName>
</protein>
<sequence>MEDKTGSVFHGTTMAGCAMEEDTTKYEWMAQLSPFNTVFQEELLATQEACLGQSRPTNSLRAHVGYSGGRNSQEGNTGGNPTYIPAPRNYIKSLLQKESIIRWQNGEWYNGGTGRSVYNVLLKVKITPTPWQSPSSDIS</sequence>
<evidence type="ECO:0000313" key="2">
    <source>
        <dbReference type="Proteomes" id="UP000499080"/>
    </source>
</evidence>
<accession>A0A4Y2G1A4</accession>
<evidence type="ECO:0000313" key="1">
    <source>
        <dbReference type="EMBL" id="GBM46546.1"/>
    </source>
</evidence>
<gene>
    <name evidence="1" type="ORF">AVEN_17930_1</name>
</gene>
<comment type="caution">
    <text evidence="1">The sequence shown here is derived from an EMBL/GenBank/DDBJ whole genome shotgun (WGS) entry which is preliminary data.</text>
</comment>